<feature type="region of interest" description="Disordered" evidence="2">
    <location>
        <begin position="622"/>
        <end position="642"/>
    </location>
</feature>
<dbReference type="AlphaFoldDB" id="A0A8C4NCP7"/>
<dbReference type="GeneTree" id="ENSGT00990000208123"/>
<name>A0A8C4NCP7_EPTBU</name>
<proteinExistence type="predicted"/>
<dbReference type="Ensembl" id="ENSEBUT00000002686.1">
    <property type="protein sequence ID" value="ENSEBUP00000002335.1"/>
    <property type="gene ID" value="ENSEBUG00000001825.1"/>
</dbReference>
<feature type="coiled-coil region" evidence="1">
    <location>
        <begin position="384"/>
        <end position="489"/>
    </location>
</feature>
<organism evidence="3 4">
    <name type="scientific">Eptatretus burgeri</name>
    <name type="common">Inshore hagfish</name>
    <dbReference type="NCBI Taxonomy" id="7764"/>
    <lineage>
        <taxon>Eukaryota</taxon>
        <taxon>Metazoa</taxon>
        <taxon>Chordata</taxon>
        <taxon>Craniata</taxon>
        <taxon>Vertebrata</taxon>
        <taxon>Cyclostomata</taxon>
        <taxon>Myxini</taxon>
        <taxon>Myxiniformes</taxon>
        <taxon>Myxinidae</taxon>
        <taxon>Eptatretinae</taxon>
        <taxon>Eptatretus</taxon>
    </lineage>
</organism>
<sequence>MSAIGREPMSSDSCPVGRQAKNPSMQAIVQEDQHDPEAGGVSSMLGSPEFLRGDMASMIEIGTSSAIPTQKRGADDAASLSNNNRVLHVDHSCNPQKGCIPTFRNGNCMDSLQGWDNGESTPESGGENCSKASLFSSLGQLGEEAKGHLTKKEDLCHALEIGASGEMQDELWTLLEAISFASEHLQEELVQAQHRELLLAREVARLRERDCDLGRDPAHGDGKESQRLIELEKTTERLQDAVSALEKANMVLRGRLESRSREMGHCLMIDEGGLLQHTGGGNIGLKSAVEITGFQLEDEHANVLGWESEGKSAHEGLAVKVCQLEKEKCELESELVQQQASMQSFVRNYSTLKHRMHSVDTNLEDVKVRLAETKRLNRVYLKELKRLLHRYEDLRLHAGVLEKERGTFQTVLLEKQTLEQELESERAARAEAEQQLVEERRQEGCIAGQNEVLSDCDEHARYQLVDKEKRALEVELANKDRQLAELRDQYEPVVHQQDGSAGPPQQRGFPSYPGDVSTPLSLAIHGLIEERSALQRELASEAAARHQLEVDGLRWEEERLLLSACLCTVEKERNLLQAEMRELHRDYLSLSRQVGVRLAELNHVGSTSTCTITDNAVVSQARSEDSLSVQPPSNPPKTSLGQLTCQSVPEERPSCDDVGECLTLEESKVLQPKEQLHHANGHQIRTSRHAVNAQPGKVKMGCVGHEPESSQPVGSSVMTVSQDDDWLALVDHASQQLINGEGGDCVDHADGHDGAVLREDDTGLLQPMSGLQPTQVEQSSLDSELGEAQKSKQDVDLDPANTLMDSACNSPGHLTFMSYVHVKGSPPAQLTTEEEVYAEHIIHKYLHGASSRQQESSC</sequence>
<reference evidence="3" key="1">
    <citation type="submission" date="2025-08" db="UniProtKB">
        <authorList>
            <consortium name="Ensembl"/>
        </authorList>
    </citation>
    <scope>IDENTIFICATION</scope>
</reference>
<accession>A0A8C4NCP7</accession>
<evidence type="ECO:0000313" key="4">
    <source>
        <dbReference type="Proteomes" id="UP000694388"/>
    </source>
</evidence>
<keyword evidence="1" id="KW-0175">Coiled coil</keyword>
<evidence type="ECO:0000313" key="3">
    <source>
        <dbReference type="Ensembl" id="ENSEBUP00000002335.1"/>
    </source>
</evidence>
<feature type="region of interest" description="Disordered" evidence="2">
    <location>
        <begin position="493"/>
        <end position="515"/>
    </location>
</feature>
<feature type="compositionally biased region" description="Polar residues" evidence="2">
    <location>
        <begin position="769"/>
        <end position="782"/>
    </location>
</feature>
<reference evidence="3" key="2">
    <citation type="submission" date="2025-09" db="UniProtKB">
        <authorList>
            <consortium name="Ensembl"/>
        </authorList>
    </citation>
    <scope>IDENTIFICATION</scope>
</reference>
<keyword evidence="4" id="KW-1185">Reference proteome</keyword>
<evidence type="ECO:0000256" key="2">
    <source>
        <dbReference type="SAM" id="MobiDB-lite"/>
    </source>
</evidence>
<feature type="region of interest" description="Disordered" evidence="2">
    <location>
        <begin position="675"/>
        <end position="694"/>
    </location>
</feature>
<dbReference type="Proteomes" id="UP000694388">
    <property type="component" value="Unplaced"/>
</dbReference>
<evidence type="ECO:0000256" key="1">
    <source>
        <dbReference type="SAM" id="Coils"/>
    </source>
</evidence>
<protein>
    <submittedName>
        <fullName evidence="3">Uncharacterized protein</fullName>
    </submittedName>
</protein>
<feature type="region of interest" description="Disordered" evidence="2">
    <location>
        <begin position="764"/>
        <end position="793"/>
    </location>
</feature>